<dbReference type="SUPFAM" id="SSF100895">
    <property type="entry name" value="Kazal-type serine protease inhibitors"/>
    <property type="match status" value="2"/>
</dbReference>
<evidence type="ECO:0000256" key="4">
    <source>
        <dbReference type="SAM" id="SignalP"/>
    </source>
</evidence>
<keyword evidence="7" id="KW-1185">Reference proteome</keyword>
<dbReference type="InterPro" id="IPR002350">
    <property type="entry name" value="Kazal_dom"/>
</dbReference>
<dbReference type="PANTHER" id="PTHR10913:SF45">
    <property type="entry name" value="FOLLISTATIN, ISOFORM A-RELATED"/>
    <property type="match status" value="1"/>
</dbReference>
<keyword evidence="1" id="KW-0646">Protease inhibitor</keyword>
<dbReference type="GO" id="GO:0004867">
    <property type="term" value="F:serine-type endopeptidase inhibitor activity"/>
    <property type="evidence" value="ECO:0007669"/>
    <property type="project" value="UniProtKB-KW"/>
</dbReference>
<dbReference type="OrthoDB" id="6125779at2759"/>
<dbReference type="AlphaFoldDB" id="A0A8W8K0Q2"/>
<evidence type="ECO:0000256" key="3">
    <source>
        <dbReference type="ARBA" id="ARBA00023157"/>
    </source>
</evidence>
<feature type="chain" id="PRO_5042431176" description="Kazal-like domain-containing protein" evidence="4">
    <location>
        <begin position="17"/>
        <end position="246"/>
    </location>
</feature>
<dbReference type="EnsemblMetazoa" id="G21911.5">
    <property type="protein sequence ID" value="G21911.5:cds"/>
    <property type="gene ID" value="G21911"/>
</dbReference>
<keyword evidence="4" id="KW-0732">Signal</keyword>
<dbReference type="EnsemblMetazoa" id="G21911.7">
    <property type="protein sequence ID" value="G21911.7:cds"/>
    <property type="gene ID" value="G21911"/>
</dbReference>
<keyword evidence="3" id="KW-1015">Disulfide bond</keyword>
<dbReference type="PANTHER" id="PTHR10913">
    <property type="entry name" value="FOLLISTATIN-RELATED"/>
    <property type="match status" value="1"/>
</dbReference>
<dbReference type="GO" id="GO:0030154">
    <property type="term" value="P:cell differentiation"/>
    <property type="evidence" value="ECO:0007669"/>
    <property type="project" value="TreeGrafter"/>
</dbReference>
<reference evidence="6" key="1">
    <citation type="submission" date="2022-08" db="UniProtKB">
        <authorList>
            <consortium name="EnsemblMetazoa"/>
        </authorList>
    </citation>
    <scope>IDENTIFICATION</scope>
    <source>
        <strain evidence="6">05x7-T-G4-1.051#20</strain>
    </source>
</reference>
<dbReference type="Pfam" id="PF07648">
    <property type="entry name" value="Kazal_2"/>
    <property type="match status" value="2"/>
</dbReference>
<dbReference type="EnsemblMetazoa" id="G21911.4">
    <property type="protein sequence ID" value="G21911.4:cds"/>
    <property type="gene ID" value="G21911"/>
</dbReference>
<feature type="domain" description="Kazal-like" evidence="5">
    <location>
        <begin position="49"/>
        <end position="108"/>
    </location>
</feature>
<evidence type="ECO:0000259" key="5">
    <source>
        <dbReference type="PROSITE" id="PS51465"/>
    </source>
</evidence>
<dbReference type="Gene3D" id="3.30.60.30">
    <property type="match status" value="2"/>
</dbReference>
<feature type="signal peptide" evidence="4">
    <location>
        <begin position="1"/>
        <end position="16"/>
    </location>
</feature>
<dbReference type="CDD" id="cd00104">
    <property type="entry name" value="KAZAL_FS"/>
    <property type="match status" value="2"/>
</dbReference>
<evidence type="ECO:0000256" key="1">
    <source>
        <dbReference type="ARBA" id="ARBA00022690"/>
    </source>
</evidence>
<dbReference type="SMART" id="SM00280">
    <property type="entry name" value="KAZAL"/>
    <property type="match status" value="2"/>
</dbReference>
<organism evidence="6 7">
    <name type="scientific">Magallana gigas</name>
    <name type="common">Pacific oyster</name>
    <name type="synonym">Crassostrea gigas</name>
    <dbReference type="NCBI Taxonomy" id="29159"/>
    <lineage>
        <taxon>Eukaryota</taxon>
        <taxon>Metazoa</taxon>
        <taxon>Spiralia</taxon>
        <taxon>Lophotrochozoa</taxon>
        <taxon>Mollusca</taxon>
        <taxon>Bivalvia</taxon>
        <taxon>Autobranchia</taxon>
        <taxon>Pteriomorphia</taxon>
        <taxon>Ostreida</taxon>
        <taxon>Ostreoidea</taxon>
        <taxon>Ostreidae</taxon>
        <taxon>Magallana</taxon>
    </lineage>
</organism>
<evidence type="ECO:0000313" key="7">
    <source>
        <dbReference type="Proteomes" id="UP000005408"/>
    </source>
</evidence>
<accession>A0A8W8K0Q2</accession>
<feature type="domain" description="Kazal-like" evidence="5">
    <location>
        <begin position="187"/>
        <end position="242"/>
    </location>
</feature>
<evidence type="ECO:0000256" key="2">
    <source>
        <dbReference type="ARBA" id="ARBA00022900"/>
    </source>
</evidence>
<sequence>MILFVFAILIPAAVHGKAVRAHGNHGHNQGFVTDNPLHVNNEIQDLNVHFGTHFCLDLLVVDCKTHVTNGDEQVCGSDDRTYANHCEFAHALCMFSTLSIKSHGACNSATRPPTTMMPVDTTMMPVDTTMMPSGSTMMPVDTTMMPVDTTMMGTDATMMGTDTTMAPVDMTTMMMSTTTTQSQETVLFQQVFCKNKNLINCPATVTLTCGSNGVMYNSGCEFSKAKCDDITLSQVDVSQCSTPVVG</sequence>
<dbReference type="PROSITE" id="PS51465">
    <property type="entry name" value="KAZAL_2"/>
    <property type="match status" value="2"/>
</dbReference>
<keyword evidence="2" id="KW-0722">Serine protease inhibitor</keyword>
<dbReference type="InterPro" id="IPR036058">
    <property type="entry name" value="Kazal_dom_sf"/>
</dbReference>
<evidence type="ECO:0000313" key="6">
    <source>
        <dbReference type="EnsemblMetazoa" id="G21911.7:cds"/>
    </source>
</evidence>
<dbReference type="GO" id="GO:0005576">
    <property type="term" value="C:extracellular region"/>
    <property type="evidence" value="ECO:0007669"/>
    <property type="project" value="TreeGrafter"/>
</dbReference>
<proteinExistence type="predicted"/>
<dbReference type="Proteomes" id="UP000005408">
    <property type="component" value="Unassembled WGS sequence"/>
</dbReference>
<protein>
    <recommendedName>
        <fullName evidence="5">Kazal-like domain-containing protein</fullName>
    </recommendedName>
</protein>
<dbReference type="OMA" id="PDTTMMP"/>
<dbReference type="InterPro" id="IPR050653">
    <property type="entry name" value="Prot_Inhib_GrowthFact_Antg"/>
</dbReference>
<name>A0A8W8K0Q2_MAGGI</name>